<accession>S7XLP3</accession>
<evidence type="ECO:0000313" key="2">
    <source>
        <dbReference type="Proteomes" id="UP000014978"/>
    </source>
</evidence>
<dbReference type="EMBL" id="ATCN01000050">
    <property type="protein sequence ID" value="EPR79999.1"/>
    <property type="molecule type" value="Genomic_DNA"/>
</dbReference>
<protein>
    <submittedName>
        <fullName evidence="1">Uncharacterized protein</fullName>
    </submittedName>
</protein>
<comment type="caution">
    <text evidence="1">The sequence shown here is derived from an EMBL/GenBank/DDBJ whole genome shotgun (WGS) entry which is preliminary data.</text>
</comment>
<proteinExistence type="predicted"/>
<dbReference type="Proteomes" id="UP000014978">
    <property type="component" value="Unassembled WGS sequence"/>
</dbReference>
<keyword evidence="2" id="KW-1185">Reference proteome</keyword>
<gene>
    <name evidence="1" type="ORF">SLOPH_1122</name>
</gene>
<dbReference type="VEuPathDB" id="MicrosporidiaDB:SLOPH_1122"/>
<sequence>MRLYLFLSKILCAYKVYEEYEENNIENIKEIWDDNTHIITYISCENGEFWLNDTEFIRKGVALSIDYKEFFKNSKYIDKESLVKSFNDMIYWKNCILSSDNILELGEALINYNVFRIEYLEYIINELERLKYAKENEFNKNRANGIYENGKSYYFYKTDKFGKLKHISGCEYEEKNLAIVKYNFFRSKIMSSKLAGEYPKIKLLSIQNIPHVAYQFNNYVDSNYEEYKKETTNCLEIIKNSDLTTPAEWFYVNFEHSFKIIERTLKNLKHGKPFKKEIYEKFNWDKLLNDTGGNFSVTDIKLYIYLCKYLNLISMDERLYCLKKTWYDLYMMAVKKADFFSEYFAVGKDASYESVLEFCNDFSLKNFNSEKYQIFLKSTYIMRN</sequence>
<organism evidence="1 2">
    <name type="scientific">Spraguea lophii (strain 42_110)</name>
    <name type="common">Microsporidian parasite</name>
    <dbReference type="NCBI Taxonomy" id="1358809"/>
    <lineage>
        <taxon>Eukaryota</taxon>
        <taxon>Fungi</taxon>
        <taxon>Fungi incertae sedis</taxon>
        <taxon>Microsporidia</taxon>
        <taxon>Spragueidae</taxon>
        <taxon>Spraguea</taxon>
    </lineage>
</organism>
<evidence type="ECO:0000313" key="1">
    <source>
        <dbReference type="EMBL" id="EPR79999.1"/>
    </source>
</evidence>
<name>S7XLP3_SPRLO</name>
<dbReference type="InParanoid" id="S7XLP3"/>
<dbReference type="AlphaFoldDB" id="S7XLP3"/>
<reference evidence="2" key="1">
    <citation type="journal article" date="2013" name="PLoS Genet.">
        <title>The genome of Spraguea lophii and the basis of host-microsporidian interactions.</title>
        <authorList>
            <person name="Campbell S.E."/>
            <person name="Williams T.A."/>
            <person name="Yousuf A."/>
            <person name="Soanes D.M."/>
            <person name="Paszkiewicz K.H."/>
            <person name="Williams B.A.P."/>
        </authorList>
    </citation>
    <scope>NUCLEOTIDE SEQUENCE [LARGE SCALE GENOMIC DNA]</scope>
    <source>
        <strain evidence="2">42_110</strain>
    </source>
</reference>
<dbReference type="HOGENOM" id="CLU_685444_0_0_1"/>